<protein>
    <submittedName>
        <fullName evidence="1">Uncharacterized protein</fullName>
    </submittedName>
</protein>
<reference evidence="1 2" key="1">
    <citation type="submission" date="2020-01" db="EMBL/GenBank/DDBJ databases">
        <title>Identification and distribution of gene clusters putatively required for synthesis of sphingolipid metabolism inhibitors in phylogenetically diverse species of the filamentous fungus Fusarium.</title>
        <authorList>
            <person name="Kim H.-S."/>
            <person name="Busman M."/>
            <person name="Brown D.W."/>
            <person name="Divon H."/>
            <person name="Uhlig S."/>
            <person name="Proctor R.H."/>
        </authorList>
    </citation>
    <scope>NUCLEOTIDE SEQUENCE [LARGE SCALE GENOMIC DNA]</scope>
    <source>
        <strain evidence="1 2">NRRL 20459</strain>
    </source>
</reference>
<evidence type="ECO:0000313" key="1">
    <source>
        <dbReference type="EMBL" id="KAF4468730.1"/>
    </source>
</evidence>
<dbReference type="AlphaFoldDB" id="A0A8H4LFK6"/>
<gene>
    <name evidence="1" type="ORF">FALBO_4382</name>
</gene>
<evidence type="ECO:0000313" key="2">
    <source>
        <dbReference type="Proteomes" id="UP000554235"/>
    </source>
</evidence>
<dbReference type="EMBL" id="JAADYS010000572">
    <property type="protein sequence ID" value="KAF4468730.1"/>
    <property type="molecule type" value="Genomic_DNA"/>
</dbReference>
<accession>A0A8H4LFK6</accession>
<keyword evidence="2" id="KW-1185">Reference proteome</keyword>
<organism evidence="1 2">
    <name type="scientific">Fusarium albosuccineum</name>
    <dbReference type="NCBI Taxonomy" id="1237068"/>
    <lineage>
        <taxon>Eukaryota</taxon>
        <taxon>Fungi</taxon>
        <taxon>Dikarya</taxon>
        <taxon>Ascomycota</taxon>
        <taxon>Pezizomycotina</taxon>
        <taxon>Sordariomycetes</taxon>
        <taxon>Hypocreomycetidae</taxon>
        <taxon>Hypocreales</taxon>
        <taxon>Nectriaceae</taxon>
        <taxon>Fusarium</taxon>
        <taxon>Fusarium decemcellulare species complex</taxon>
    </lineage>
</organism>
<sequence length="109" mass="12600">MASIILRRLAWSTRPRAVAQPLDAFSRLFARPLMPTPLLPTSSIRHVHQPGGQSPQRSARDEILDAIARSQQLLVQELTLRVREEIARTLPPPLPWWKRWADRINRKIL</sequence>
<name>A0A8H4LFK6_9HYPO</name>
<proteinExistence type="predicted"/>
<dbReference type="Proteomes" id="UP000554235">
    <property type="component" value="Unassembled WGS sequence"/>
</dbReference>
<comment type="caution">
    <text evidence="1">The sequence shown here is derived from an EMBL/GenBank/DDBJ whole genome shotgun (WGS) entry which is preliminary data.</text>
</comment>